<evidence type="ECO:0000313" key="1">
    <source>
        <dbReference type="EMBL" id="NEX59867.1"/>
    </source>
</evidence>
<dbReference type="Proteomes" id="UP000482155">
    <property type="component" value="Unassembled WGS sequence"/>
</dbReference>
<comment type="caution">
    <text evidence="1">The sequence shown here is derived from an EMBL/GenBank/DDBJ whole genome shotgun (WGS) entry which is preliminary data.</text>
</comment>
<name>A0A6B3SG57_9BURK</name>
<organism evidence="1 2">
    <name type="scientific">Noviherbaspirillum galbum</name>
    <dbReference type="NCBI Taxonomy" id="2709383"/>
    <lineage>
        <taxon>Bacteria</taxon>
        <taxon>Pseudomonadati</taxon>
        <taxon>Pseudomonadota</taxon>
        <taxon>Betaproteobacteria</taxon>
        <taxon>Burkholderiales</taxon>
        <taxon>Oxalobacteraceae</taxon>
        <taxon>Noviherbaspirillum</taxon>
    </lineage>
</organism>
<dbReference type="AlphaFoldDB" id="A0A6B3SG57"/>
<reference evidence="1 2" key="1">
    <citation type="submission" date="2020-02" db="EMBL/GenBank/DDBJ databases">
        <authorList>
            <person name="Kim M.K."/>
        </authorList>
    </citation>
    <scope>NUCLEOTIDE SEQUENCE [LARGE SCALE GENOMIC DNA]</scope>
    <source>
        <strain evidence="1 2">17J57-3</strain>
    </source>
</reference>
<gene>
    <name evidence="1" type="ORF">G3574_02130</name>
</gene>
<dbReference type="RefSeq" id="WP_163960351.1">
    <property type="nucleotide sequence ID" value="NZ_JAAIVB010000008.1"/>
</dbReference>
<sequence>MRPIITEAARQDLVPLFDAIGDGRYGRRNGTMRHHAGIGNIGLGYRGGRLTGAGRLPPITQLLNADMLARVREKGPFSIEGVKVGAALDTLRQDLSPEYGVFFSLLDTFKRMPSRETAGTIIDTCIRQDSRTRIPRDPAKEPINIGGAMRREIIEQFESSVAAGKPLSRHLFDGAERTLLGMLESDYRGARWQRLEPRYAANLQVRASRALRIRAEVDPGVGYMLTRTRHVRSMTF</sequence>
<protein>
    <submittedName>
        <fullName evidence="1">Uncharacterized protein</fullName>
    </submittedName>
</protein>
<keyword evidence="2" id="KW-1185">Reference proteome</keyword>
<evidence type="ECO:0000313" key="2">
    <source>
        <dbReference type="Proteomes" id="UP000482155"/>
    </source>
</evidence>
<proteinExistence type="predicted"/>
<dbReference type="EMBL" id="JAAIVB010000008">
    <property type="protein sequence ID" value="NEX59867.1"/>
    <property type="molecule type" value="Genomic_DNA"/>
</dbReference>
<accession>A0A6B3SG57</accession>